<feature type="region of interest" description="Disordered" evidence="1">
    <location>
        <begin position="109"/>
        <end position="149"/>
    </location>
</feature>
<dbReference type="SUPFAM" id="SSF81296">
    <property type="entry name" value="E set domains"/>
    <property type="match status" value="1"/>
</dbReference>
<dbReference type="InterPro" id="IPR013783">
    <property type="entry name" value="Ig-like_fold"/>
</dbReference>
<evidence type="ECO:0000256" key="1">
    <source>
        <dbReference type="SAM" id="MobiDB-lite"/>
    </source>
</evidence>
<reference evidence="3 4" key="1">
    <citation type="submission" date="2022-03" db="EMBL/GenBank/DDBJ databases">
        <title>Isotopic signatures of nitrous oxide derived from detoxification processes.</title>
        <authorList>
            <person name="Behrendt U."/>
            <person name="Buchen C."/>
            <person name="Well R."/>
            <person name="Ulrich A."/>
            <person name="Rohe L."/>
            <person name="Kolb S."/>
            <person name="Schloter M."/>
            <person name="Horn M.A."/>
            <person name="Augustin J."/>
        </authorList>
    </citation>
    <scope>NUCLEOTIDE SEQUENCE [LARGE SCALE GENOMIC DNA]</scope>
    <source>
        <strain evidence="3 4">S4-C24</strain>
    </source>
</reference>
<gene>
    <name evidence="3" type="ORF">MNQ99_16720</name>
</gene>
<keyword evidence="3" id="KW-0326">Glycosidase</keyword>
<evidence type="ECO:0000313" key="4">
    <source>
        <dbReference type="Proteomes" id="UP000829069"/>
    </source>
</evidence>
<name>A0ABY3W5J0_9MICC</name>
<dbReference type="Pfam" id="PF22058">
    <property type="entry name" value="X25_BaPul_like"/>
    <property type="match status" value="1"/>
</dbReference>
<dbReference type="RefSeq" id="WP_241913736.1">
    <property type="nucleotide sequence ID" value="NZ_CP093326.1"/>
</dbReference>
<sequence>MPNNAHLRLRSVLEILAEAASNGTRPDAREVISEALRRVPPTAYEQELLSGGVPRGFKNLTTATARLVKAGWMSKGRGGWAVTEDGLRAVAAFSSPSELAEALDAGIPLPDAPARAEDAKSAAAPEAPAQVAEAPAPVTDPKRPSGQPESVAVVGDFGVLLGADRDWDPAANAVQMSFDPADGLWLLDGELPAGRYAFKFALNGSWEENYGAYGLLDGANHEFQHDGGAVTIAYDHSSRDLAPASQLAPA</sequence>
<evidence type="ECO:0000259" key="2">
    <source>
        <dbReference type="Pfam" id="PF22058"/>
    </source>
</evidence>
<dbReference type="GO" id="GO:0016798">
    <property type="term" value="F:hydrolase activity, acting on glycosyl bonds"/>
    <property type="evidence" value="ECO:0007669"/>
    <property type="project" value="UniProtKB-KW"/>
</dbReference>
<dbReference type="Proteomes" id="UP000829069">
    <property type="component" value="Chromosome"/>
</dbReference>
<evidence type="ECO:0000313" key="3">
    <source>
        <dbReference type="EMBL" id="UNK45539.1"/>
    </source>
</evidence>
<proteinExistence type="predicted"/>
<keyword evidence="3" id="KW-0378">Hydrolase</keyword>
<keyword evidence="4" id="KW-1185">Reference proteome</keyword>
<accession>A0ABY3W5J0</accession>
<dbReference type="CDD" id="cd12962">
    <property type="entry name" value="X25_BaPul_like"/>
    <property type="match status" value="1"/>
</dbReference>
<dbReference type="Gene3D" id="2.60.40.10">
    <property type="entry name" value="Immunoglobulins"/>
    <property type="match status" value="1"/>
</dbReference>
<organism evidence="3 4">
    <name type="scientific">Arthrobacter sulfonylureivorans</name>
    <dbReference type="NCBI Taxonomy" id="2486855"/>
    <lineage>
        <taxon>Bacteria</taxon>
        <taxon>Bacillati</taxon>
        <taxon>Actinomycetota</taxon>
        <taxon>Actinomycetes</taxon>
        <taxon>Micrococcales</taxon>
        <taxon>Micrococcaceae</taxon>
        <taxon>Arthrobacter</taxon>
    </lineage>
</organism>
<feature type="domain" description="Amylopullulanase X25" evidence="2">
    <location>
        <begin position="151"/>
        <end position="238"/>
    </location>
</feature>
<dbReference type="InterPro" id="IPR054409">
    <property type="entry name" value="X25_BaPul-like"/>
</dbReference>
<dbReference type="InterPro" id="IPR014756">
    <property type="entry name" value="Ig_E-set"/>
</dbReference>
<feature type="compositionally biased region" description="Low complexity" evidence="1">
    <location>
        <begin position="121"/>
        <end position="137"/>
    </location>
</feature>
<dbReference type="EMBL" id="CP093326">
    <property type="protein sequence ID" value="UNK45539.1"/>
    <property type="molecule type" value="Genomic_DNA"/>
</dbReference>
<protein>
    <submittedName>
        <fullName evidence="3">Glycosidase</fullName>
    </submittedName>
</protein>